<keyword evidence="5" id="KW-0597">Phosphoprotein</keyword>
<keyword evidence="11 15" id="KW-0804">Transcription</keyword>
<dbReference type="Gene3D" id="4.10.860.120">
    <property type="entry name" value="RNA polymerase II, clamp domain"/>
    <property type="match status" value="1"/>
</dbReference>
<evidence type="ECO:0000256" key="15">
    <source>
        <dbReference type="RuleBase" id="RU004279"/>
    </source>
</evidence>
<dbReference type="GO" id="GO:0005736">
    <property type="term" value="C:RNA polymerase I complex"/>
    <property type="evidence" value="ECO:0007669"/>
    <property type="project" value="UniProtKB-ARBA"/>
</dbReference>
<evidence type="ECO:0000259" key="17">
    <source>
        <dbReference type="SMART" id="SM00663"/>
    </source>
</evidence>
<evidence type="ECO:0000256" key="3">
    <source>
        <dbReference type="ARBA" id="ARBA00011251"/>
    </source>
</evidence>
<reference evidence="18 19" key="1">
    <citation type="submission" date="2024-05" db="EMBL/GenBank/DDBJ databases">
        <title>Genetic variation in Jamaican populations of the coffee berry borer (Hypothenemus hampei).</title>
        <authorList>
            <person name="Errbii M."/>
            <person name="Myrie A."/>
        </authorList>
    </citation>
    <scope>NUCLEOTIDE SEQUENCE [LARGE SCALE GENOMIC DNA]</scope>
    <source>
        <strain evidence="18">JA-Hopewell-2020-01-JO</strain>
        <tissue evidence="18">Whole body</tissue>
    </source>
</reference>
<dbReference type="SMART" id="SM00663">
    <property type="entry name" value="RPOLA_N"/>
    <property type="match status" value="1"/>
</dbReference>
<evidence type="ECO:0000256" key="12">
    <source>
        <dbReference type="ARBA" id="ARBA00023242"/>
    </source>
</evidence>
<dbReference type="FunFam" id="2.40.40.20:FF:000019">
    <property type="entry name" value="DNA-directed RNA polymerase II subunit RPB1"/>
    <property type="match status" value="1"/>
</dbReference>
<dbReference type="InterPro" id="IPR007080">
    <property type="entry name" value="RNA_pol_Rpb1_1"/>
</dbReference>
<comment type="catalytic activity">
    <reaction evidence="13 15">
        <text>RNA(n) + a ribonucleoside 5'-triphosphate = RNA(n+1) + diphosphate</text>
        <dbReference type="Rhea" id="RHEA:21248"/>
        <dbReference type="Rhea" id="RHEA-COMP:14527"/>
        <dbReference type="Rhea" id="RHEA-COMP:17342"/>
        <dbReference type="ChEBI" id="CHEBI:33019"/>
        <dbReference type="ChEBI" id="CHEBI:61557"/>
        <dbReference type="ChEBI" id="CHEBI:140395"/>
        <dbReference type="EC" id="2.7.7.6"/>
    </reaction>
</comment>
<dbReference type="InterPro" id="IPR038120">
    <property type="entry name" value="Rpb1_funnel_sf"/>
</dbReference>
<keyword evidence="4 15" id="KW-0240">DNA-directed RNA polymerase</keyword>
<dbReference type="CDD" id="cd02735">
    <property type="entry name" value="RNAP_I_Rpa1_C"/>
    <property type="match status" value="1"/>
</dbReference>
<dbReference type="Gene3D" id="2.40.40.20">
    <property type="match status" value="1"/>
</dbReference>
<dbReference type="InterPro" id="IPR007066">
    <property type="entry name" value="RNA_pol_Rpb1_3"/>
</dbReference>
<evidence type="ECO:0000256" key="9">
    <source>
        <dbReference type="ARBA" id="ARBA00022833"/>
    </source>
</evidence>
<dbReference type="PANTHER" id="PTHR19376">
    <property type="entry name" value="DNA-DIRECTED RNA POLYMERASE"/>
    <property type="match status" value="1"/>
</dbReference>
<gene>
    <name evidence="18" type="ORF">ABEB36_004477</name>
</gene>
<comment type="subunit">
    <text evidence="3">Component of the RNA polymerase I (Pol I) complex consisting of at least 13 subunits.</text>
</comment>
<dbReference type="InterPro" id="IPR044893">
    <property type="entry name" value="RNA_pol_Rpb1_clamp_domain"/>
</dbReference>
<sequence length="1501" mass="170532">MASCPGHFGFIELPVPCENPVFHKVIGTILRYSCLTCHRLQLTEETRTKIQLLSENDTELVTKQMLIDKVIMEEAKLGKVCIYCKTSIDKIQVMANRIVMITRKLGNEGSKSLKSLESTYVNASQSQSYLREIWNIEQDLIKLIVPVLNDVQMEHPTDAFFFNVIPVPPPVVRPLNIQNGRVSESPQTTLYKNILTNSLLLNQLIRVVQKNGNIDVLQSKEALEFYHLARGKTPIEKLNHCWDDLQLDINGLLSKDSRVSREGIGLKQIIEKKDGLIRQHMMGKRVNFAARSVITPDPNLDVNEVGIPEAFAKKLTCPVAVTPWNIEYIRQLVSNGPDVHPGAILIEMEDGTVRKINPLNTVQHKALLKILLTPSNERRKGFQGLKIVHRHLQNGDILLLNRQPTLHKPSIMAHRVRILKGEKTIRMHYANCKAYNADFDGDEMNAHFPQDEVARSEAYNITEVAQQYLVPKDGTPLSGLIQDHMIAGVRLSLRGRFFNKTDYHQLVYQGLSHKTDKIELLRPAILKPIPLWSGKQILSTIIINIIPHGKERINLVSSSKISAKAWQKVNERQWKAGGSTFINENNMSEAEVIIRNGELVSGILDKTHYGATPYGLVHCIYELYGGNCAIQLLSSFAKLFTRFLQQDGFTLGVHDILTVPTADQERKKLIKKSRKIGKKAIAKALGIPKTDNLNEIVEKIEERCSVDPKFRQIIDRSYKTTLDTFTNSINKCCLPDGLVCQFPENNLQLMVQSGAKGSTVNTMQISCLLGQIELEGKRPPVMISGKSLPSFPVFEFSPRAGGFIDGRFMTGIQPQEFFFHCMAGREGLIDTAVKTSRSGYLQRCLIKHLEGLHVGYDMTVRNSDQKVVQFLYGEDGLDIFKAQFFNEKQLQFLYDNATCITQRDVLNQLKIDEEQKLIKDYKKKLKSWKVKKGSLLHKEKISPFAYFSKELNKQSGKNIKAKKAVKMWREATNDIKDDLKQQLTCPDPINAVYQPDHYYGVLNERLDELLNKFTTGKKRKESHLFEEMFKLKGMQSMCAAGEPVGLLAAQSIGEPSTQMTLNTFHFAGRGEMNVTLGIPRLREILMMASKKIKTPSMEIPFKPVENLKLKAENLKKKLTRVVVANVLEKVDVTVKLALYPQRQHQYMLRFQFLPPECYSDEYLVSTKSILKHMRKKFFKEMFLSIAKVSKIRSNLVSMEETPATNVITNESDDEDNENFKSNSANLRNDESSDDELEDEEDAKLANKHEDMQENQDPLDEDERNLAESDSEDEMQEPKIQSTNESDNSVVENYSLANAYQEDKTNHYCELSFSLPLSYKKLDMTAILRDVAGKSVIWETPNIKRAITYEKNKEFMLRTDGINIGEMCKYRHLLDLNRLYCNDIHKMAETYGIEAASKIIVKEVKDVFNVYGIRVDPRHLSLIADYMTFNGCFEPMSRKGMESGSSPLQQMSFESSLQFLKIATIKRKTDDLKNPSSSLIVGIPNKIGTGSFTLLQKIPVLS</sequence>
<evidence type="ECO:0000313" key="19">
    <source>
        <dbReference type="Proteomes" id="UP001566132"/>
    </source>
</evidence>
<keyword evidence="9" id="KW-0862">Zinc</keyword>
<dbReference type="InterPro" id="IPR045867">
    <property type="entry name" value="DNA-dir_RpoC_beta_prime"/>
</dbReference>
<evidence type="ECO:0000256" key="5">
    <source>
        <dbReference type="ARBA" id="ARBA00022553"/>
    </source>
</evidence>
<comment type="subcellular location">
    <subcellularLocation>
        <location evidence="1">Nucleus</location>
        <location evidence="1">Nucleolus</location>
    </subcellularLocation>
</comment>
<feature type="compositionally biased region" description="Acidic residues" evidence="16">
    <location>
        <begin position="1252"/>
        <end position="1274"/>
    </location>
</feature>
<dbReference type="SUPFAM" id="SSF64484">
    <property type="entry name" value="beta and beta-prime subunits of DNA dependent RNA-polymerase"/>
    <property type="match status" value="1"/>
</dbReference>
<keyword evidence="10" id="KW-0460">Magnesium</keyword>
<evidence type="ECO:0000256" key="14">
    <source>
        <dbReference type="ARBA" id="ARBA00053996"/>
    </source>
</evidence>
<dbReference type="GO" id="GO:0003899">
    <property type="term" value="F:DNA-directed RNA polymerase activity"/>
    <property type="evidence" value="ECO:0007669"/>
    <property type="project" value="UniProtKB-EC"/>
</dbReference>
<comment type="similarity">
    <text evidence="2 15">Belongs to the RNA polymerase beta' chain family.</text>
</comment>
<evidence type="ECO:0000256" key="2">
    <source>
        <dbReference type="ARBA" id="ARBA00006460"/>
    </source>
</evidence>
<protein>
    <recommendedName>
        <fullName evidence="15">DNA-directed RNA polymerase subunit</fullName>
        <ecNumber evidence="15">2.7.7.6</ecNumber>
    </recommendedName>
</protein>
<feature type="compositionally biased region" description="Polar residues" evidence="16">
    <location>
        <begin position="1278"/>
        <end position="1289"/>
    </location>
</feature>
<dbReference type="InterPro" id="IPR042102">
    <property type="entry name" value="RNA_pol_Rpb1_3_sf"/>
</dbReference>
<dbReference type="Gene3D" id="6.10.250.2940">
    <property type="match status" value="1"/>
</dbReference>
<proteinExistence type="inferred from homology"/>
<dbReference type="Gene3D" id="3.30.70.2850">
    <property type="match status" value="1"/>
</dbReference>
<evidence type="ECO:0000256" key="13">
    <source>
        <dbReference type="ARBA" id="ARBA00048552"/>
    </source>
</evidence>
<dbReference type="Pfam" id="PF04983">
    <property type="entry name" value="RNA_pol_Rpb1_3"/>
    <property type="match status" value="1"/>
</dbReference>
<dbReference type="InterPro" id="IPR000722">
    <property type="entry name" value="RNA_pol_asu"/>
</dbReference>
<dbReference type="PANTHER" id="PTHR19376:SF11">
    <property type="entry name" value="DNA-DIRECTED RNA POLYMERASE I SUBUNIT RPA1"/>
    <property type="match status" value="1"/>
</dbReference>
<feature type="compositionally biased region" description="Basic and acidic residues" evidence="16">
    <location>
        <begin position="1242"/>
        <end position="1251"/>
    </location>
</feature>
<evidence type="ECO:0000256" key="6">
    <source>
        <dbReference type="ARBA" id="ARBA00022679"/>
    </source>
</evidence>
<keyword evidence="19" id="KW-1185">Reference proteome</keyword>
<dbReference type="CDD" id="cd01435">
    <property type="entry name" value="RNAP_I_RPA1_N"/>
    <property type="match status" value="1"/>
</dbReference>
<comment type="function">
    <text evidence="14">DNA-dependent RNA polymerase catalyzes the transcription of DNA into RNA using the four ribonucleoside triphosphates as substrates. Largest and catalytic core component of RNA polymerase I which synthesizes ribosomal RNA precursors. Forms the polymerase active center together with the second largest subunit. A single stranded DNA template strand of the promoter is positioned within the central active site cleft of Pol I. A bridging helix emanates from RPA1 and crosses the cleft near the catalytic site and is thought to promote translocation of Pol I by acting as a ratchet that moves the RNA-DNA hybrid through the active site by switching from straight to bent conformations at each step of nucleotide addition.</text>
</comment>
<dbReference type="InterPro" id="IPR007083">
    <property type="entry name" value="RNA_pol_Rpb1_4"/>
</dbReference>
<dbReference type="Gene3D" id="3.30.1490.180">
    <property type="entry name" value="RNA polymerase ii"/>
    <property type="match status" value="1"/>
</dbReference>
<dbReference type="Pfam" id="PF04997">
    <property type="entry name" value="RNA_pol_Rpb1_1"/>
    <property type="match status" value="1"/>
</dbReference>
<dbReference type="Gene3D" id="6.20.50.80">
    <property type="match status" value="1"/>
</dbReference>
<name>A0ABD1F767_HYPHA</name>
<evidence type="ECO:0000256" key="4">
    <source>
        <dbReference type="ARBA" id="ARBA00022478"/>
    </source>
</evidence>
<evidence type="ECO:0000256" key="11">
    <source>
        <dbReference type="ARBA" id="ARBA00023163"/>
    </source>
</evidence>
<dbReference type="InterPro" id="IPR015699">
    <property type="entry name" value="DNA-dir_RNA_pol1_lsu_N"/>
</dbReference>
<evidence type="ECO:0000256" key="1">
    <source>
        <dbReference type="ARBA" id="ARBA00004604"/>
    </source>
</evidence>
<dbReference type="FunFam" id="1.10.274.100:FF:000012">
    <property type="entry name" value="DNA-directed RNA polymerase subunit"/>
    <property type="match status" value="1"/>
</dbReference>
<comment type="caution">
    <text evidence="18">The sequence shown here is derived from an EMBL/GenBank/DDBJ whole genome shotgun (WGS) entry which is preliminary data.</text>
</comment>
<keyword evidence="6 15" id="KW-0808">Transferase</keyword>
<evidence type="ECO:0000256" key="8">
    <source>
        <dbReference type="ARBA" id="ARBA00022723"/>
    </source>
</evidence>
<accession>A0ABD1F767</accession>
<dbReference type="EMBL" id="JBDJPC010000003">
    <property type="protein sequence ID" value="KAL1509795.1"/>
    <property type="molecule type" value="Genomic_DNA"/>
</dbReference>
<feature type="domain" description="RNA polymerase N-terminal" evidence="17">
    <location>
        <begin position="158"/>
        <end position="492"/>
    </location>
</feature>
<dbReference type="Gene3D" id="1.10.274.100">
    <property type="entry name" value="RNA polymerase Rpb1, domain 3"/>
    <property type="match status" value="1"/>
</dbReference>
<feature type="region of interest" description="Disordered" evidence="16">
    <location>
        <begin position="1203"/>
        <end position="1289"/>
    </location>
</feature>
<feature type="compositionally biased region" description="Acidic residues" evidence="16">
    <location>
        <begin position="1231"/>
        <end position="1241"/>
    </location>
</feature>
<dbReference type="InterPro" id="IPR047107">
    <property type="entry name" value="DNA-dir_RNA_pol1_lsu_C"/>
</dbReference>
<dbReference type="InterPro" id="IPR006592">
    <property type="entry name" value="RNA_pol_N"/>
</dbReference>
<evidence type="ECO:0000256" key="7">
    <source>
        <dbReference type="ARBA" id="ARBA00022695"/>
    </source>
</evidence>
<dbReference type="Proteomes" id="UP001566132">
    <property type="component" value="Unassembled WGS sequence"/>
</dbReference>
<dbReference type="EC" id="2.7.7.6" evidence="15"/>
<keyword evidence="7 15" id="KW-0548">Nucleotidyltransferase</keyword>
<dbReference type="Pfam" id="PF05000">
    <property type="entry name" value="RNA_pol_Rpb1_4"/>
    <property type="match status" value="1"/>
</dbReference>
<dbReference type="GO" id="GO:0046872">
    <property type="term" value="F:metal ion binding"/>
    <property type="evidence" value="ECO:0007669"/>
    <property type="project" value="UniProtKB-KW"/>
</dbReference>
<organism evidence="18 19">
    <name type="scientific">Hypothenemus hampei</name>
    <name type="common">Coffee berry borer</name>
    <dbReference type="NCBI Taxonomy" id="57062"/>
    <lineage>
        <taxon>Eukaryota</taxon>
        <taxon>Metazoa</taxon>
        <taxon>Ecdysozoa</taxon>
        <taxon>Arthropoda</taxon>
        <taxon>Hexapoda</taxon>
        <taxon>Insecta</taxon>
        <taxon>Pterygota</taxon>
        <taxon>Neoptera</taxon>
        <taxon>Endopterygota</taxon>
        <taxon>Coleoptera</taxon>
        <taxon>Polyphaga</taxon>
        <taxon>Cucujiformia</taxon>
        <taxon>Curculionidae</taxon>
        <taxon>Scolytinae</taxon>
        <taxon>Hypothenemus</taxon>
    </lineage>
</organism>
<dbReference type="Pfam" id="PF04998">
    <property type="entry name" value="RNA_pol_Rpb1_5"/>
    <property type="match status" value="1"/>
</dbReference>
<evidence type="ECO:0000256" key="16">
    <source>
        <dbReference type="SAM" id="MobiDB-lite"/>
    </source>
</evidence>
<dbReference type="Gene3D" id="1.10.132.30">
    <property type="match status" value="1"/>
</dbReference>
<dbReference type="Pfam" id="PF00623">
    <property type="entry name" value="RNA_pol_Rpb1_2"/>
    <property type="match status" value="1"/>
</dbReference>
<keyword evidence="12" id="KW-0539">Nucleus</keyword>
<evidence type="ECO:0000313" key="18">
    <source>
        <dbReference type="EMBL" id="KAL1509795.1"/>
    </source>
</evidence>
<evidence type="ECO:0000256" key="10">
    <source>
        <dbReference type="ARBA" id="ARBA00022842"/>
    </source>
</evidence>
<dbReference type="InterPro" id="IPR007081">
    <property type="entry name" value="RNA_pol_Rpb1_5"/>
</dbReference>
<keyword evidence="8" id="KW-0479">Metal-binding</keyword>